<evidence type="ECO:0000259" key="1">
    <source>
        <dbReference type="Pfam" id="PF21074"/>
    </source>
</evidence>
<protein>
    <submittedName>
        <fullName evidence="2">NAD-glutamate dehydrogenase</fullName>
    </submittedName>
</protein>
<dbReference type="InterPro" id="IPR048381">
    <property type="entry name" value="GDH_C"/>
</dbReference>
<reference evidence="2 3" key="1">
    <citation type="journal article" date="2013" name="Int. J. Syst. Evol. Microbiol.">
        <title>Roseomonas aerophila sp. nov., isolated from air.</title>
        <authorList>
            <person name="Kim S.J."/>
            <person name="Weon H.Y."/>
            <person name="Ahn J.H."/>
            <person name="Hong S.B."/>
            <person name="Seok S.J."/>
            <person name="Whang K.S."/>
            <person name="Kwon S.W."/>
        </authorList>
    </citation>
    <scope>NUCLEOTIDE SEQUENCE [LARGE SCALE GENOMIC DNA]</scope>
    <source>
        <strain evidence="2 3">NBRC 108923</strain>
    </source>
</reference>
<feature type="non-terminal residue" evidence="2">
    <location>
        <position position="1"/>
    </location>
</feature>
<organism evidence="2 3">
    <name type="scientific">Teichococcus aerophilus</name>
    <dbReference type="NCBI Taxonomy" id="1224513"/>
    <lineage>
        <taxon>Bacteria</taxon>
        <taxon>Pseudomonadati</taxon>
        <taxon>Pseudomonadota</taxon>
        <taxon>Alphaproteobacteria</taxon>
        <taxon>Acetobacterales</taxon>
        <taxon>Roseomonadaceae</taxon>
        <taxon>Roseomonas</taxon>
    </lineage>
</organism>
<keyword evidence="3" id="KW-1185">Reference proteome</keyword>
<dbReference type="Pfam" id="PF21074">
    <property type="entry name" value="GDH_C"/>
    <property type="match status" value="1"/>
</dbReference>
<dbReference type="RefSeq" id="WP_187785152.1">
    <property type="nucleotide sequence ID" value="NZ_JACTVA010000024.1"/>
</dbReference>
<feature type="domain" description="NAD-specific glutamate dehydrogenase C-terminal" evidence="1">
    <location>
        <begin position="5"/>
        <end position="122"/>
    </location>
</feature>
<evidence type="ECO:0000313" key="3">
    <source>
        <dbReference type="Proteomes" id="UP000626026"/>
    </source>
</evidence>
<evidence type="ECO:0000313" key="2">
    <source>
        <dbReference type="EMBL" id="MBC9207990.1"/>
    </source>
</evidence>
<proteinExistence type="predicted"/>
<comment type="caution">
    <text evidence="2">The sequence shown here is derived from an EMBL/GenBank/DDBJ whole genome shotgun (WGS) entry which is preliminary data.</text>
</comment>
<gene>
    <name evidence="2" type="ORF">IBL26_14185</name>
</gene>
<name>A0ABR7RMZ3_9PROT</name>
<accession>A0ABR7RMZ3</accession>
<dbReference type="Proteomes" id="UP000626026">
    <property type="component" value="Unassembled WGS sequence"/>
</dbReference>
<sequence>ATPAAAALREAGLPEQVARLAAAAPTLEDAPAVVRLSTVANVSPAQAGQAWQQAGEAFHLPALRLAALQADVSGPFGTRAKAALLDDIAALHAKLAAAHLRGASLPDAEAAARTAQEAALRPDLAAVTVAVRELGRVVQ</sequence>
<dbReference type="EMBL" id="JACTVA010000024">
    <property type="protein sequence ID" value="MBC9207990.1"/>
    <property type="molecule type" value="Genomic_DNA"/>
</dbReference>